<feature type="domain" description="Repulsive guidance molecule C-terminal" evidence="1">
    <location>
        <begin position="17"/>
        <end position="210"/>
    </location>
</feature>
<dbReference type="GO" id="GO:0030509">
    <property type="term" value="P:BMP signaling pathway"/>
    <property type="evidence" value="ECO:0007669"/>
    <property type="project" value="TreeGrafter"/>
</dbReference>
<dbReference type="EMBL" id="VXIV02001251">
    <property type="protein sequence ID" value="KAF6033722.1"/>
    <property type="molecule type" value="Genomic_DNA"/>
</dbReference>
<dbReference type="GO" id="GO:0015026">
    <property type="term" value="F:coreceptor activity"/>
    <property type="evidence" value="ECO:0007669"/>
    <property type="project" value="TreeGrafter"/>
</dbReference>
<dbReference type="InterPro" id="IPR009496">
    <property type="entry name" value="RGM_C"/>
</dbReference>
<organism evidence="2 3">
    <name type="scientific">Bugula neritina</name>
    <name type="common">Brown bryozoan</name>
    <name type="synonym">Sertularia neritina</name>
    <dbReference type="NCBI Taxonomy" id="10212"/>
    <lineage>
        <taxon>Eukaryota</taxon>
        <taxon>Metazoa</taxon>
        <taxon>Spiralia</taxon>
        <taxon>Lophotrochozoa</taxon>
        <taxon>Bryozoa</taxon>
        <taxon>Gymnolaemata</taxon>
        <taxon>Cheilostomatida</taxon>
        <taxon>Flustrina</taxon>
        <taxon>Buguloidea</taxon>
        <taxon>Bugulidae</taxon>
        <taxon>Bugula</taxon>
    </lineage>
</organism>
<evidence type="ECO:0000259" key="1">
    <source>
        <dbReference type="Pfam" id="PF06534"/>
    </source>
</evidence>
<name>A0A7J7K501_BUGNE</name>
<gene>
    <name evidence="2" type="ORF">EB796_007964</name>
</gene>
<dbReference type="Pfam" id="PF06534">
    <property type="entry name" value="RGM_C"/>
    <property type="match status" value="1"/>
</dbReference>
<proteinExistence type="predicted"/>
<dbReference type="GO" id="GO:0005886">
    <property type="term" value="C:plasma membrane"/>
    <property type="evidence" value="ECO:0007669"/>
    <property type="project" value="TreeGrafter"/>
</dbReference>
<accession>A0A7J7K501</accession>
<dbReference type="Gene3D" id="3.40.1000.10">
    <property type="entry name" value="Mog1/PsbP, alpha/beta/alpha sandwich"/>
    <property type="match status" value="1"/>
</dbReference>
<dbReference type="PANTHER" id="PTHR31428">
    <property type="entry name" value="RGM DOMAIN FAMILY MEMBER DRAG-1"/>
    <property type="match status" value="1"/>
</dbReference>
<protein>
    <submittedName>
        <fullName evidence="2">RGMB</fullName>
    </submittedName>
</protein>
<sequence>MVIIYNSYVSPVSHLSAKGITARPTCSVTVVIKGRGGGKLGNFCGSKEAVFYSAETGSLPSTFADGMREYGAYNSIQVKTTQPGEQVEIYIKYIDSTVVIRQIASRYLSVGIRIPELVLNGTREGSDFLRQLCLDSCPVSERVDLSKLLLDISQGTPRQRSSYAAAQASCRDKAVTDFFFDSCVFDVLMTGESSFVSMAHSAYDDVRKFSSRQPRWTNRTNIVSYTEPSVAARSRTDRSGVTSSAAYSNTSLVRTLLFVYVMYVSYH</sequence>
<dbReference type="AlphaFoldDB" id="A0A7J7K501"/>
<evidence type="ECO:0000313" key="2">
    <source>
        <dbReference type="EMBL" id="KAF6033722.1"/>
    </source>
</evidence>
<dbReference type="InterPro" id="IPR040287">
    <property type="entry name" value="RGM"/>
</dbReference>
<comment type="caution">
    <text evidence="2">The sequence shown here is derived from an EMBL/GenBank/DDBJ whole genome shotgun (WGS) entry which is preliminary data.</text>
</comment>
<keyword evidence="3" id="KW-1185">Reference proteome</keyword>
<evidence type="ECO:0000313" key="3">
    <source>
        <dbReference type="Proteomes" id="UP000593567"/>
    </source>
</evidence>
<dbReference type="OrthoDB" id="10013795at2759"/>
<dbReference type="Proteomes" id="UP000593567">
    <property type="component" value="Unassembled WGS sequence"/>
</dbReference>
<dbReference type="PANTHER" id="PTHR31428:SF6">
    <property type="entry name" value="REPULSIVE GUIDANCE MOLECULE B HOMOLOG DRAG-1"/>
    <property type="match status" value="1"/>
</dbReference>
<reference evidence="2" key="1">
    <citation type="submission" date="2020-06" db="EMBL/GenBank/DDBJ databases">
        <title>Draft genome of Bugula neritina, a colonial animal packing powerful symbionts and potential medicines.</title>
        <authorList>
            <person name="Rayko M."/>
        </authorList>
    </citation>
    <scope>NUCLEOTIDE SEQUENCE [LARGE SCALE GENOMIC DNA]</scope>
    <source>
        <strain evidence="2">Kwan_BN1</strain>
    </source>
</reference>